<evidence type="ECO:0000313" key="2">
    <source>
        <dbReference type="EMBL" id="PWR18477.1"/>
    </source>
</evidence>
<keyword evidence="3" id="KW-1185">Reference proteome</keyword>
<keyword evidence="1" id="KW-0732">Signal</keyword>
<feature type="chain" id="PRO_5016312047" description="DUF4412 domain-containing protein" evidence="1">
    <location>
        <begin position="22"/>
        <end position="207"/>
    </location>
</feature>
<sequence>MRRFPSALLAAVAVFSPVAGAEARELLAPRVDYAATYVLQPDGETMRMAHHASKMRIDTSSDGEAATIIIDPAAQRMLMLMQGMVLQMDMRERMPGMSFKDSGASLATDISVKPQPLGTKVIAGLTCTVYDAICGAGTGEPVHSLVCLTPDNVMLESVSKDQGRTVTLTATAVEIGPQDPALFAAPPGAQVMDMSRMMGGMGAMPGQ</sequence>
<name>A0A317DUW6_9PROT</name>
<evidence type="ECO:0008006" key="4">
    <source>
        <dbReference type="Google" id="ProtNLM"/>
    </source>
</evidence>
<gene>
    <name evidence="2" type="ORF">DKG74_18825</name>
</gene>
<dbReference type="OrthoDB" id="7268862at2"/>
<dbReference type="AlphaFoldDB" id="A0A317DUW6"/>
<comment type="caution">
    <text evidence="2">The sequence shown here is derived from an EMBL/GenBank/DDBJ whole genome shotgun (WGS) entry which is preliminary data.</text>
</comment>
<organism evidence="2 3">
    <name type="scientific">Zavarzinia aquatilis</name>
    <dbReference type="NCBI Taxonomy" id="2211142"/>
    <lineage>
        <taxon>Bacteria</taxon>
        <taxon>Pseudomonadati</taxon>
        <taxon>Pseudomonadota</taxon>
        <taxon>Alphaproteobacteria</taxon>
        <taxon>Rhodospirillales</taxon>
        <taxon>Zavarziniaceae</taxon>
        <taxon>Zavarzinia</taxon>
    </lineage>
</organism>
<accession>A0A317DUW6</accession>
<evidence type="ECO:0000256" key="1">
    <source>
        <dbReference type="SAM" id="SignalP"/>
    </source>
</evidence>
<evidence type="ECO:0000313" key="3">
    <source>
        <dbReference type="Proteomes" id="UP000245461"/>
    </source>
</evidence>
<dbReference type="RefSeq" id="WP_109907725.1">
    <property type="nucleotide sequence ID" value="NZ_QGLE01000014.1"/>
</dbReference>
<dbReference type="Proteomes" id="UP000245461">
    <property type="component" value="Unassembled WGS sequence"/>
</dbReference>
<reference evidence="2 3" key="1">
    <citation type="submission" date="2018-05" db="EMBL/GenBank/DDBJ databases">
        <title>Zavarzinia sp. HR-AS.</title>
        <authorList>
            <person name="Lee Y."/>
            <person name="Jeon C.O."/>
        </authorList>
    </citation>
    <scope>NUCLEOTIDE SEQUENCE [LARGE SCALE GENOMIC DNA]</scope>
    <source>
        <strain evidence="2 3">HR-AS</strain>
    </source>
</reference>
<feature type="signal peptide" evidence="1">
    <location>
        <begin position="1"/>
        <end position="21"/>
    </location>
</feature>
<proteinExistence type="predicted"/>
<dbReference type="EMBL" id="QGLE01000014">
    <property type="protein sequence ID" value="PWR18477.1"/>
    <property type="molecule type" value="Genomic_DNA"/>
</dbReference>
<protein>
    <recommendedName>
        <fullName evidence="4">DUF4412 domain-containing protein</fullName>
    </recommendedName>
</protein>